<reference evidence="3" key="3">
    <citation type="submission" date="2021-01" db="EMBL/GenBank/DDBJ databases">
        <authorList>
            <consortium name="Genoscope - CEA"/>
            <person name="William W."/>
        </authorList>
    </citation>
    <scope>NUCLEOTIDE SEQUENCE</scope>
</reference>
<dbReference type="EMBL" id="LK035699">
    <property type="protein sequence ID" value="CDY67041.1"/>
    <property type="molecule type" value="Genomic_DNA"/>
</dbReference>
<dbReference type="STRING" id="3708.A0A078JMP9"/>
<reference evidence="4" key="2">
    <citation type="submission" date="2014-06" db="EMBL/GenBank/DDBJ databases">
        <authorList>
            <person name="Genoscope - CEA"/>
        </authorList>
    </citation>
    <scope>NUCLEOTIDE SEQUENCE</scope>
</reference>
<dbReference type="Gramene" id="CDY67041">
    <property type="protein sequence ID" value="CDY67041"/>
    <property type="gene ID" value="GSBRNA2T00058684001"/>
</dbReference>
<sequence>MASFKIFLIAFLVSLSFSITINKCSASRHLLQQQPLPQIPNMPIPTGLPPLPSTSPQPTLPTIPTSIPPFPSTLPQTTLPTIPTSIPSIPMPTLPSFPTTIPSLPTNFPSIPMFSPPPTTTKSSP</sequence>
<evidence type="ECO:0000313" key="4">
    <source>
        <dbReference type="EMBL" id="CDY67041.1"/>
    </source>
</evidence>
<gene>
    <name evidence="4" type="primary">BnaC07g51030D</name>
    <name evidence="3" type="ORF">DARMORV10_C07P59720.1</name>
    <name evidence="4" type="ORF">GSBRNA2T00058684001</name>
</gene>
<proteinExistence type="predicted"/>
<feature type="compositionally biased region" description="Pro residues" evidence="1">
    <location>
        <begin position="37"/>
        <end position="72"/>
    </location>
</feature>
<feature type="signal peptide" evidence="2">
    <location>
        <begin position="1"/>
        <end position="18"/>
    </location>
</feature>
<keyword evidence="5" id="KW-1185">Reference proteome</keyword>
<dbReference type="EMBL" id="HG994371">
    <property type="protein sequence ID" value="CAF2031695.1"/>
    <property type="molecule type" value="Genomic_DNA"/>
</dbReference>
<keyword evidence="2" id="KW-0732">Signal</keyword>
<dbReference type="Proteomes" id="UP001295469">
    <property type="component" value="Chromosome C07"/>
</dbReference>
<dbReference type="PANTHER" id="PTHR48216">
    <property type="match status" value="1"/>
</dbReference>
<protein>
    <submittedName>
        <fullName evidence="3">(rape) hypothetical protein</fullName>
    </submittedName>
    <submittedName>
        <fullName evidence="4">BnaC07g51030D protein</fullName>
    </submittedName>
</protein>
<evidence type="ECO:0000313" key="5">
    <source>
        <dbReference type="Proteomes" id="UP000028999"/>
    </source>
</evidence>
<feature type="region of interest" description="Disordered" evidence="1">
    <location>
        <begin position="37"/>
        <end position="85"/>
    </location>
</feature>
<dbReference type="Proteomes" id="UP000028999">
    <property type="component" value="Unassembled WGS sequence"/>
</dbReference>
<dbReference type="AlphaFoldDB" id="A0A078JMP9"/>
<dbReference type="PaxDb" id="3708-A0A078JMP9"/>
<reference evidence="4 5" key="1">
    <citation type="journal article" date="2014" name="Science">
        <title>Plant genetics. Early allopolyploid evolution in the post-Neolithic Brassica napus oilseed genome.</title>
        <authorList>
            <person name="Chalhoub B."/>
            <person name="Denoeud F."/>
            <person name="Liu S."/>
            <person name="Parkin I.A."/>
            <person name="Tang H."/>
            <person name="Wang X."/>
            <person name="Chiquet J."/>
            <person name="Belcram H."/>
            <person name="Tong C."/>
            <person name="Samans B."/>
            <person name="Correa M."/>
            <person name="Da Silva C."/>
            <person name="Just J."/>
            <person name="Falentin C."/>
            <person name="Koh C.S."/>
            <person name="Le Clainche I."/>
            <person name="Bernard M."/>
            <person name="Bento P."/>
            <person name="Noel B."/>
            <person name="Labadie K."/>
            <person name="Alberti A."/>
            <person name="Charles M."/>
            <person name="Arnaud D."/>
            <person name="Guo H."/>
            <person name="Daviaud C."/>
            <person name="Alamery S."/>
            <person name="Jabbari K."/>
            <person name="Zhao M."/>
            <person name="Edger P.P."/>
            <person name="Chelaifa H."/>
            <person name="Tack D."/>
            <person name="Lassalle G."/>
            <person name="Mestiri I."/>
            <person name="Schnel N."/>
            <person name="Le Paslier M.C."/>
            <person name="Fan G."/>
            <person name="Renault V."/>
            <person name="Bayer P.E."/>
            <person name="Golicz A.A."/>
            <person name="Manoli S."/>
            <person name="Lee T.H."/>
            <person name="Thi V.H."/>
            <person name="Chalabi S."/>
            <person name="Hu Q."/>
            <person name="Fan C."/>
            <person name="Tollenaere R."/>
            <person name="Lu Y."/>
            <person name="Battail C."/>
            <person name="Shen J."/>
            <person name="Sidebottom C.H."/>
            <person name="Wang X."/>
            <person name="Canaguier A."/>
            <person name="Chauveau A."/>
            <person name="Berard A."/>
            <person name="Deniot G."/>
            <person name="Guan M."/>
            <person name="Liu Z."/>
            <person name="Sun F."/>
            <person name="Lim Y.P."/>
            <person name="Lyons E."/>
            <person name="Town C.D."/>
            <person name="Bancroft I."/>
            <person name="Wang X."/>
            <person name="Meng J."/>
            <person name="Ma J."/>
            <person name="Pires J.C."/>
            <person name="King G.J."/>
            <person name="Brunel D."/>
            <person name="Delourme R."/>
            <person name="Renard M."/>
            <person name="Aury J.M."/>
            <person name="Adams K.L."/>
            <person name="Batley J."/>
            <person name="Snowdon R.J."/>
            <person name="Tost J."/>
            <person name="Edwards D."/>
            <person name="Zhou Y."/>
            <person name="Hua W."/>
            <person name="Sharpe A.G."/>
            <person name="Paterson A.H."/>
            <person name="Guan C."/>
            <person name="Wincker P."/>
        </authorList>
    </citation>
    <scope>NUCLEOTIDE SEQUENCE [LARGE SCALE GENOMIC DNA]</scope>
    <source>
        <strain evidence="5">cv. Darmor-bzh</strain>
    </source>
</reference>
<evidence type="ECO:0000256" key="1">
    <source>
        <dbReference type="SAM" id="MobiDB-lite"/>
    </source>
</evidence>
<organism evidence="4 5">
    <name type="scientific">Brassica napus</name>
    <name type="common">Rape</name>
    <dbReference type="NCBI Taxonomy" id="3708"/>
    <lineage>
        <taxon>Eukaryota</taxon>
        <taxon>Viridiplantae</taxon>
        <taxon>Streptophyta</taxon>
        <taxon>Embryophyta</taxon>
        <taxon>Tracheophyta</taxon>
        <taxon>Spermatophyta</taxon>
        <taxon>Magnoliopsida</taxon>
        <taxon>eudicotyledons</taxon>
        <taxon>Gunneridae</taxon>
        <taxon>Pentapetalae</taxon>
        <taxon>rosids</taxon>
        <taxon>malvids</taxon>
        <taxon>Brassicales</taxon>
        <taxon>Brassicaceae</taxon>
        <taxon>Brassiceae</taxon>
        <taxon>Brassica</taxon>
    </lineage>
</organism>
<dbReference type="OMA" id="MASCKYC"/>
<evidence type="ECO:0000313" key="3">
    <source>
        <dbReference type="EMBL" id="CAF2031695.1"/>
    </source>
</evidence>
<accession>A0A078JMP9</accession>
<evidence type="ECO:0000256" key="2">
    <source>
        <dbReference type="SAM" id="SignalP"/>
    </source>
</evidence>
<feature type="chain" id="PRO_5040561210" evidence="2">
    <location>
        <begin position="19"/>
        <end position="125"/>
    </location>
</feature>
<dbReference type="PANTHER" id="PTHR48216:SF1">
    <property type="match status" value="1"/>
</dbReference>
<feature type="compositionally biased region" description="Low complexity" evidence="1">
    <location>
        <begin position="73"/>
        <end position="85"/>
    </location>
</feature>
<name>A0A078JMP9_BRANA</name>